<dbReference type="EMBL" id="QMPY01000063">
    <property type="protein sequence ID" value="RLE07845.1"/>
    <property type="molecule type" value="Genomic_DNA"/>
</dbReference>
<dbReference type="SUPFAM" id="SSF52540">
    <property type="entry name" value="P-loop containing nucleoside triphosphate hydrolases"/>
    <property type="match status" value="1"/>
</dbReference>
<feature type="domain" description="PhoH-like protein" evidence="7">
    <location>
        <begin position="108"/>
        <end position="312"/>
    </location>
</feature>
<dbReference type="GO" id="GO:0005829">
    <property type="term" value="C:cytosol"/>
    <property type="evidence" value="ECO:0007669"/>
    <property type="project" value="TreeGrafter"/>
</dbReference>
<evidence type="ECO:0000256" key="3">
    <source>
        <dbReference type="ARBA" id="ARBA00022490"/>
    </source>
</evidence>
<evidence type="ECO:0000256" key="4">
    <source>
        <dbReference type="ARBA" id="ARBA00022741"/>
    </source>
</evidence>
<evidence type="ECO:0000256" key="1">
    <source>
        <dbReference type="ARBA" id="ARBA00004496"/>
    </source>
</evidence>
<gene>
    <name evidence="8" type="ORF">DRZ78_02265</name>
</gene>
<dbReference type="Pfam" id="PF02562">
    <property type="entry name" value="PhoH"/>
    <property type="match status" value="1"/>
</dbReference>
<dbReference type="Gene3D" id="3.40.50.300">
    <property type="entry name" value="P-loop containing nucleotide triphosphate hydrolases"/>
    <property type="match status" value="1"/>
</dbReference>
<evidence type="ECO:0000313" key="8">
    <source>
        <dbReference type="EMBL" id="RLE07845.1"/>
    </source>
</evidence>
<keyword evidence="4" id="KW-0547">Nucleotide-binding</keyword>
<dbReference type="InterPro" id="IPR003714">
    <property type="entry name" value="PhoH"/>
</dbReference>
<keyword evidence="5" id="KW-0067">ATP-binding</keyword>
<name>A0A662D4Q2_UNCAE</name>
<dbReference type="PANTHER" id="PTHR30473:SF1">
    <property type="entry name" value="PHOH-LIKE PROTEIN"/>
    <property type="match status" value="1"/>
</dbReference>
<proteinExistence type="inferred from homology"/>
<evidence type="ECO:0000313" key="9">
    <source>
        <dbReference type="Proteomes" id="UP000277457"/>
    </source>
</evidence>
<dbReference type="InterPro" id="IPR051451">
    <property type="entry name" value="PhoH2-like"/>
</dbReference>
<evidence type="ECO:0000256" key="2">
    <source>
        <dbReference type="ARBA" id="ARBA00010393"/>
    </source>
</evidence>
<dbReference type="PANTHER" id="PTHR30473">
    <property type="entry name" value="PROTEIN PHOH"/>
    <property type="match status" value="1"/>
</dbReference>
<organism evidence="8 9">
    <name type="scientific">Aerophobetes bacterium</name>
    <dbReference type="NCBI Taxonomy" id="2030807"/>
    <lineage>
        <taxon>Bacteria</taxon>
        <taxon>Candidatus Aerophobota</taxon>
    </lineage>
</organism>
<accession>A0A662D4Q2</accession>
<sequence length="324" mass="36780">MKEKRIKVENSKELSILCGVEDENLKLIEKELGVGFVVRDNFLKIRGEERAIGKAEELIEEVLLQVRKGYIPHPKDIRSVLRRIKSEEKPGLDEFASPVVFITPRGKKIKPRTKGQKEYVEAIKDNEVVFSIGPAGTGKTYLAVAMAVAALENEEVVRIILTRPTVEVGEKLGYLPGGLEEKVEPYLRPLYDALYDLILADKFQSLLERRIIEIAPLAYMRGRTLNDAFIILDEAQNTTYEQMKMFLTRLGFGSKVVITGDVTQIDIHPHKASGLLKAQTLFQGIEGIKIVHLTQRDVVRHRLVQEIVRAYERYEGKNRDGQET</sequence>
<evidence type="ECO:0000256" key="6">
    <source>
        <dbReference type="ARBA" id="ARBA00039970"/>
    </source>
</evidence>
<protein>
    <recommendedName>
        <fullName evidence="6">PhoH-like protein</fullName>
    </recommendedName>
</protein>
<comment type="caution">
    <text evidence="8">The sequence shown here is derived from an EMBL/GenBank/DDBJ whole genome shotgun (WGS) entry which is preliminary data.</text>
</comment>
<dbReference type="GO" id="GO:0005524">
    <property type="term" value="F:ATP binding"/>
    <property type="evidence" value="ECO:0007669"/>
    <property type="project" value="UniProtKB-KW"/>
</dbReference>
<keyword evidence="3" id="KW-0963">Cytoplasm</keyword>
<comment type="similarity">
    <text evidence="2">Belongs to the PhoH family.</text>
</comment>
<dbReference type="Proteomes" id="UP000277457">
    <property type="component" value="Unassembled WGS sequence"/>
</dbReference>
<comment type="subcellular location">
    <subcellularLocation>
        <location evidence="1">Cytoplasm</location>
    </subcellularLocation>
</comment>
<evidence type="ECO:0000256" key="5">
    <source>
        <dbReference type="ARBA" id="ARBA00022840"/>
    </source>
</evidence>
<evidence type="ECO:0000259" key="7">
    <source>
        <dbReference type="Pfam" id="PF02562"/>
    </source>
</evidence>
<dbReference type="InterPro" id="IPR027417">
    <property type="entry name" value="P-loop_NTPase"/>
</dbReference>
<reference evidence="8 9" key="1">
    <citation type="submission" date="2018-06" db="EMBL/GenBank/DDBJ databases">
        <title>Extensive metabolic versatility and redundancy in microbially diverse, dynamic hydrothermal sediments.</title>
        <authorList>
            <person name="Dombrowski N."/>
            <person name="Teske A."/>
            <person name="Baker B.J."/>
        </authorList>
    </citation>
    <scope>NUCLEOTIDE SEQUENCE [LARGE SCALE GENOMIC DNA]</scope>
    <source>
        <strain evidence="8">B7_G13</strain>
    </source>
</reference>
<dbReference type="FunFam" id="3.40.50.300:FF:000013">
    <property type="entry name" value="PhoH family ATPase"/>
    <property type="match status" value="1"/>
</dbReference>
<dbReference type="AlphaFoldDB" id="A0A662D4Q2"/>